<keyword evidence="12 13" id="KW-0807">Transducer</keyword>
<keyword evidence="9 13" id="KW-0472">Membrane</keyword>
<keyword evidence="11" id="KW-0325">Glycoprotein</keyword>
<dbReference type="GO" id="GO:0019236">
    <property type="term" value="P:response to pheromone"/>
    <property type="evidence" value="ECO:0007669"/>
    <property type="project" value="UniProtKB-KW"/>
</dbReference>
<dbReference type="PROSITE" id="PS51257">
    <property type="entry name" value="PROKAR_LIPOPROTEIN"/>
    <property type="match status" value="1"/>
</dbReference>
<dbReference type="EMBL" id="JAATJU010023038">
    <property type="protein sequence ID" value="KAH0508978.1"/>
    <property type="molecule type" value="Genomic_DNA"/>
</dbReference>
<keyword evidence="6 13" id="KW-0812">Transmembrane</keyword>
<protein>
    <recommendedName>
        <fullName evidence="13">Vomeronasal type-1 receptor</fullName>
    </recommendedName>
</protein>
<dbReference type="FunFam" id="1.20.1070.10:FF:000033">
    <property type="entry name" value="Vomeronasal type-1 receptor"/>
    <property type="match status" value="1"/>
</dbReference>
<feature type="transmembrane region" description="Helical" evidence="13">
    <location>
        <begin position="227"/>
        <end position="252"/>
    </location>
</feature>
<name>A0A8J6GE02_MICOH</name>
<comment type="function">
    <text evidence="1">Putative pheromone receptor.</text>
</comment>
<evidence type="ECO:0000256" key="10">
    <source>
        <dbReference type="ARBA" id="ARBA00023170"/>
    </source>
</evidence>
<dbReference type="InterPro" id="IPR004072">
    <property type="entry name" value="Vmron_rcpt_1"/>
</dbReference>
<evidence type="ECO:0000256" key="2">
    <source>
        <dbReference type="ARBA" id="ARBA00004651"/>
    </source>
</evidence>
<evidence type="ECO:0000256" key="1">
    <source>
        <dbReference type="ARBA" id="ARBA00003878"/>
    </source>
</evidence>
<evidence type="ECO:0000256" key="11">
    <source>
        <dbReference type="ARBA" id="ARBA00023180"/>
    </source>
</evidence>
<gene>
    <name evidence="14" type="ORF">LTLLF_161365</name>
</gene>
<evidence type="ECO:0000256" key="4">
    <source>
        <dbReference type="ARBA" id="ARBA00022475"/>
    </source>
</evidence>
<feature type="transmembrane region" description="Helical" evidence="13">
    <location>
        <begin position="189"/>
        <end position="206"/>
    </location>
</feature>
<evidence type="ECO:0000256" key="7">
    <source>
        <dbReference type="ARBA" id="ARBA00022989"/>
    </source>
</evidence>
<dbReference type="Pfam" id="PF03402">
    <property type="entry name" value="V1R"/>
    <property type="match status" value="1"/>
</dbReference>
<dbReference type="Gene3D" id="1.20.1070.10">
    <property type="entry name" value="Rhodopsin 7-helix transmembrane proteins"/>
    <property type="match status" value="1"/>
</dbReference>
<dbReference type="PANTHER" id="PTHR24062">
    <property type="entry name" value="VOMERONASAL TYPE-1 RECEPTOR"/>
    <property type="match status" value="1"/>
</dbReference>
<feature type="transmembrane region" description="Helical" evidence="13">
    <location>
        <begin position="12"/>
        <end position="33"/>
    </location>
</feature>
<keyword evidence="10 13" id="KW-0675">Receptor</keyword>
<evidence type="ECO:0000256" key="5">
    <source>
        <dbReference type="ARBA" id="ARBA00022507"/>
    </source>
</evidence>
<dbReference type="GO" id="GO:0016503">
    <property type="term" value="F:pheromone receptor activity"/>
    <property type="evidence" value="ECO:0007669"/>
    <property type="project" value="InterPro"/>
</dbReference>
<feature type="transmembrane region" description="Helical" evidence="13">
    <location>
        <begin position="126"/>
        <end position="145"/>
    </location>
</feature>
<dbReference type="AlphaFoldDB" id="A0A8J6GE02"/>
<evidence type="ECO:0000256" key="3">
    <source>
        <dbReference type="ARBA" id="ARBA00010663"/>
    </source>
</evidence>
<keyword evidence="5 13" id="KW-0589">Pheromone response</keyword>
<reference evidence="14" key="1">
    <citation type="submission" date="2020-03" db="EMBL/GenBank/DDBJ databases">
        <title>Studies in the Genomics of Life Span.</title>
        <authorList>
            <person name="Glass D."/>
        </authorList>
    </citation>
    <scope>NUCLEOTIDE SEQUENCE</scope>
    <source>
        <strain evidence="14">LTLLF</strain>
        <tissue evidence="14">Muscle</tissue>
    </source>
</reference>
<organism evidence="14 15">
    <name type="scientific">Microtus ochrogaster</name>
    <name type="common">Prairie vole</name>
    <dbReference type="NCBI Taxonomy" id="79684"/>
    <lineage>
        <taxon>Eukaryota</taxon>
        <taxon>Metazoa</taxon>
        <taxon>Chordata</taxon>
        <taxon>Craniata</taxon>
        <taxon>Vertebrata</taxon>
        <taxon>Euteleostomi</taxon>
        <taxon>Mammalia</taxon>
        <taxon>Eutheria</taxon>
        <taxon>Euarchontoglires</taxon>
        <taxon>Glires</taxon>
        <taxon>Rodentia</taxon>
        <taxon>Myomorpha</taxon>
        <taxon>Muroidea</taxon>
        <taxon>Cricetidae</taxon>
        <taxon>Arvicolinae</taxon>
        <taxon>Microtus</taxon>
    </lineage>
</organism>
<comment type="caution">
    <text evidence="14">The sequence shown here is derived from an EMBL/GenBank/DDBJ whole genome shotgun (WGS) entry which is preliminary data.</text>
</comment>
<dbReference type="Proteomes" id="UP000710432">
    <property type="component" value="Unassembled WGS sequence"/>
</dbReference>
<evidence type="ECO:0000256" key="12">
    <source>
        <dbReference type="ARBA" id="ARBA00023224"/>
    </source>
</evidence>
<dbReference type="SUPFAM" id="SSF81321">
    <property type="entry name" value="Family A G protein-coupled receptor-like"/>
    <property type="match status" value="1"/>
</dbReference>
<evidence type="ECO:0000256" key="9">
    <source>
        <dbReference type="ARBA" id="ARBA00023136"/>
    </source>
</evidence>
<dbReference type="PRINTS" id="PR01534">
    <property type="entry name" value="VOMERONASL1R"/>
</dbReference>
<comment type="similarity">
    <text evidence="3 13">Belongs to the G-protein coupled receptor 1 family.</text>
</comment>
<comment type="subcellular location">
    <subcellularLocation>
        <location evidence="2 13">Cell membrane</location>
        <topology evidence="2 13">Multi-pass membrane protein</topology>
    </subcellularLocation>
</comment>
<evidence type="ECO:0000313" key="15">
    <source>
        <dbReference type="Proteomes" id="UP000710432"/>
    </source>
</evidence>
<evidence type="ECO:0000256" key="6">
    <source>
        <dbReference type="ARBA" id="ARBA00022692"/>
    </source>
</evidence>
<evidence type="ECO:0000313" key="14">
    <source>
        <dbReference type="EMBL" id="KAH0508978.1"/>
    </source>
</evidence>
<proteinExistence type="inferred from homology"/>
<evidence type="ECO:0000256" key="8">
    <source>
        <dbReference type="ARBA" id="ARBA00023040"/>
    </source>
</evidence>
<keyword evidence="7 13" id="KW-1133">Transmembrane helix</keyword>
<keyword evidence="8 13" id="KW-0297">G-protein coupled receptor</keyword>
<feature type="transmembrane region" description="Helical" evidence="13">
    <location>
        <begin position="264"/>
        <end position="285"/>
    </location>
</feature>
<accession>A0A8J6GE02</accession>
<sequence>MASRDLNVGFVFLSQTAMGMLGNSVLLSCFIIADFSGIRMKPTDMIVKHLTIANFIVLCKGIPQTTAAFSKTYFLDYVSCKFTLYFHRVARGVSLGSTSLLSVFQAITISPSNSKWAQFKVRAPRIIGPSLDLCWALQMLIYAFIPLYTTDIRAGRNVTGIKYFGYCAVVNPGRLINTLNAILLTSNDVMFLGLMMWASGYMMFILHKHKQRVQQIHRSLSSKSSSVTRATQSILTLASSFVLFYVLSIAFTSYLSVIDGTIQWLSNTNLAMAMCFPAFCPFLLIKHYASFSCLCCTCSRQTTHRACVVREL</sequence>
<keyword evidence="4 13" id="KW-1003">Cell membrane</keyword>
<evidence type="ECO:0000256" key="13">
    <source>
        <dbReference type="RuleBase" id="RU364061"/>
    </source>
</evidence>
<dbReference type="GO" id="GO:0005886">
    <property type="term" value="C:plasma membrane"/>
    <property type="evidence" value="ECO:0007669"/>
    <property type="project" value="UniProtKB-SubCell"/>
</dbReference>